<dbReference type="InterPro" id="IPR052568">
    <property type="entry name" value="PKS-FAS_Synthase"/>
</dbReference>
<dbReference type="Pfam" id="PF00550">
    <property type="entry name" value="PP-binding"/>
    <property type="match status" value="1"/>
</dbReference>
<dbReference type="SUPFAM" id="SSF55048">
    <property type="entry name" value="Probable ACP-binding domain of malonyl-CoA ACP transacylase"/>
    <property type="match status" value="1"/>
</dbReference>
<keyword evidence="3" id="KW-0808">Transferase</keyword>
<evidence type="ECO:0000256" key="1">
    <source>
        <dbReference type="ARBA" id="ARBA00022450"/>
    </source>
</evidence>
<feature type="active site" description="Proton donor; for dehydratase activity" evidence="4">
    <location>
        <position position="2585"/>
    </location>
</feature>
<dbReference type="Gene3D" id="3.10.129.110">
    <property type="entry name" value="Polyketide synthase dehydratase"/>
    <property type="match status" value="1"/>
</dbReference>
<feature type="domain" description="PKS/mFAS DH" evidence="8">
    <location>
        <begin position="2379"/>
        <end position="2668"/>
    </location>
</feature>
<dbReference type="GO" id="GO:0006633">
    <property type="term" value="P:fatty acid biosynthetic process"/>
    <property type="evidence" value="ECO:0007669"/>
    <property type="project" value="InterPro"/>
</dbReference>
<dbReference type="InterPro" id="IPR042104">
    <property type="entry name" value="PKS_dehydratase_sf"/>
</dbReference>
<dbReference type="InterPro" id="IPR049552">
    <property type="entry name" value="PKS_DH_N"/>
</dbReference>
<evidence type="ECO:0000256" key="3">
    <source>
        <dbReference type="ARBA" id="ARBA00022679"/>
    </source>
</evidence>
<evidence type="ECO:0000256" key="5">
    <source>
        <dbReference type="SAM" id="MobiDB-lite"/>
    </source>
</evidence>
<feature type="region of interest" description="Disordered" evidence="5">
    <location>
        <begin position="1665"/>
        <end position="1715"/>
    </location>
</feature>
<dbReference type="CDD" id="cd00833">
    <property type="entry name" value="PKS"/>
    <property type="match status" value="1"/>
</dbReference>
<dbReference type="Gene3D" id="3.40.47.10">
    <property type="match status" value="1"/>
</dbReference>
<dbReference type="Pfam" id="PF16197">
    <property type="entry name" value="KAsynt_C_assoc"/>
    <property type="match status" value="1"/>
</dbReference>
<dbReference type="SUPFAM" id="SSF51412">
    <property type="entry name" value="Inosine monophosphate dehydrogenase (IMPDH)"/>
    <property type="match status" value="2"/>
</dbReference>
<dbReference type="Pfam" id="PF02801">
    <property type="entry name" value="Ketoacyl-synt_C"/>
    <property type="match status" value="1"/>
</dbReference>
<dbReference type="PROSITE" id="PS50075">
    <property type="entry name" value="CARRIER"/>
    <property type="match status" value="1"/>
</dbReference>
<dbReference type="SUPFAM" id="SSF47336">
    <property type="entry name" value="ACP-like"/>
    <property type="match status" value="1"/>
</dbReference>
<proteinExistence type="predicted"/>
<feature type="region of interest" description="C-terminal hotdog fold" evidence="4">
    <location>
        <begin position="2516"/>
        <end position="2668"/>
    </location>
</feature>
<reference evidence="9" key="1">
    <citation type="journal article" date="2021" name="bioRxiv">
        <title>Unraveling nitrogen, sulfur and carbon metabolic pathways and microbial community transcriptional responses to substrate deprivation and toxicity stresses in a bioreactor mimicking anoxic brackish coastal sediment conditions.</title>
        <authorList>
            <person name="Martins P.D."/>
            <person name="Echeveste M.J."/>
            <person name="Arshad A."/>
            <person name="Kurth J."/>
            <person name="Ouboter H."/>
            <person name="Jetten M.S.M."/>
            <person name="Welte C.U."/>
        </authorList>
    </citation>
    <scope>NUCLEOTIDE SEQUENCE</scope>
    <source>
        <strain evidence="9">MAG_39</strain>
    </source>
</reference>
<dbReference type="Gene3D" id="3.40.50.720">
    <property type="entry name" value="NAD(P)-binding Rossmann-like Domain"/>
    <property type="match status" value="1"/>
</dbReference>
<protein>
    <submittedName>
        <fullName evidence="9">SDR family NAD(P)-dependent oxidoreductase</fullName>
    </submittedName>
</protein>
<dbReference type="InterPro" id="IPR036736">
    <property type="entry name" value="ACP-like_sf"/>
</dbReference>
<evidence type="ECO:0000256" key="2">
    <source>
        <dbReference type="ARBA" id="ARBA00022553"/>
    </source>
</evidence>
<dbReference type="CDD" id="cd08953">
    <property type="entry name" value="KR_2_SDR_x"/>
    <property type="match status" value="1"/>
</dbReference>
<dbReference type="SMART" id="SM00826">
    <property type="entry name" value="PKS_DH"/>
    <property type="match status" value="1"/>
</dbReference>
<dbReference type="EMBL" id="JAIOIV010000117">
    <property type="protein sequence ID" value="MBZ0157481.1"/>
    <property type="molecule type" value="Genomic_DNA"/>
</dbReference>
<dbReference type="InterPro" id="IPR016036">
    <property type="entry name" value="Malonyl_transacylase_ACP-bd"/>
</dbReference>
<dbReference type="InterPro" id="IPR020807">
    <property type="entry name" value="PKS_DH"/>
</dbReference>
<evidence type="ECO:0000259" key="7">
    <source>
        <dbReference type="PROSITE" id="PS52004"/>
    </source>
</evidence>
<accession>A0A953J731</accession>
<dbReference type="Gene3D" id="3.40.366.10">
    <property type="entry name" value="Malonyl-Coenzyme A Acyl Carrier Protein, domain 2"/>
    <property type="match status" value="1"/>
</dbReference>
<dbReference type="Pfam" id="PF00698">
    <property type="entry name" value="Acyl_transf_1"/>
    <property type="match status" value="1"/>
</dbReference>
<dbReference type="InterPro" id="IPR014030">
    <property type="entry name" value="Ketoacyl_synth_N"/>
</dbReference>
<dbReference type="InterPro" id="IPR036291">
    <property type="entry name" value="NAD(P)-bd_dom_sf"/>
</dbReference>
<dbReference type="Pfam" id="PF03060">
    <property type="entry name" value="NMO"/>
    <property type="match status" value="2"/>
</dbReference>
<dbReference type="PANTHER" id="PTHR43074:SF1">
    <property type="entry name" value="BETA-KETOACYL SYNTHASE FAMILY PROTEIN-RELATED"/>
    <property type="match status" value="1"/>
</dbReference>
<dbReference type="PANTHER" id="PTHR43074">
    <property type="entry name" value="OMEGA-3 POLYUNSATURATED FATTY ACID SYNTHASE PFAB-RELATED"/>
    <property type="match status" value="1"/>
</dbReference>
<dbReference type="PROSITE" id="PS52004">
    <property type="entry name" value="KS3_2"/>
    <property type="match status" value="1"/>
</dbReference>
<gene>
    <name evidence="9" type="ORF">K8I29_14885</name>
</gene>
<dbReference type="InterPro" id="IPR014043">
    <property type="entry name" value="Acyl_transferase_dom"/>
</dbReference>
<dbReference type="PROSITE" id="PS00606">
    <property type="entry name" value="KS3_1"/>
    <property type="match status" value="1"/>
</dbReference>
<feature type="active site" description="Proton acceptor; for dehydratase activity" evidence="4">
    <location>
        <position position="2413"/>
    </location>
</feature>
<dbReference type="PROSITE" id="PS52019">
    <property type="entry name" value="PKS_MFAS_DH"/>
    <property type="match status" value="1"/>
</dbReference>
<dbReference type="InterPro" id="IPR014031">
    <property type="entry name" value="Ketoacyl_synth_C"/>
</dbReference>
<feature type="region of interest" description="Disordered" evidence="5">
    <location>
        <begin position="1566"/>
        <end position="1595"/>
    </location>
</feature>
<dbReference type="SMART" id="SM00825">
    <property type="entry name" value="PKS_KS"/>
    <property type="match status" value="1"/>
</dbReference>
<feature type="domain" description="Carrier" evidence="6">
    <location>
        <begin position="1739"/>
        <end position="1820"/>
    </location>
</feature>
<dbReference type="InterPro" id="IPR009081">
    <property type="entry name" value="PP-bd_ACP"/>
</dbReference>
<dbReference type="SUPFAM" id="SSF52151">
    <property type="entry name" value="FabD/lysophospholipase-like"/>
    <property type="match status" value="1"/>
</dbReference>
<dbReference type="Pfam" id="PF00109">
    <property type="entry name" value="ketoacyl-synt"/>
    <property type="match status" value="1"/>
</dbReference>
<dbReference type="InterPro" id="IPR049551">
    <property type="entry name" value="PKS_DH_C"/>
</dbReference>
<dbReference type="GO" id="GO:0004315">
    <property type="term" value="F:3-oxoacyl-[acyl-carrier-protein] synthase activity"/>
    <property type="evidence" value="ECO:0007669"/>
    <property type="project" value="InterPro"/>
</dbReference>
<reference evidence="9" key="2">
    <citation type="submission" date="2021-08" db="EMBL/GenBank/DDBJ databases">
        <authorList>
            <person name="Dalcin Martins P."/>
        </authorList>
    </citation>
    <scope>NUCLEOTIDE SEQUENCE</scope>
    <source>
        <strain evidence="9">MAG_39</strain>
    </source>
</reference>
<dbReference type="SUPFAM" id="SSF51735">
    <property type="entry name" value="NAD(P)-binding Rossmann-fold domains"/>
    <property type="match status" value="2"/>
</dbReference>
<organism evidence="9 10">
    <name type="scientific">Candidatus Nitrobium versatile</name>
    <dbReference type="NCBI Taxonomy" id="2884831"/>
    <lineage>
        <taxon>Bacteria</taxon>
        <taxon>Pseudomonadati</taxon>
        <taxon>Nitrospirota</taxon>
        <taxon>Nitrospiria</taxon>
        <taxon>Nitrospirales</taxon>
        <taxon>Nitrospiraceae</taxon>
        <taxon>Candidatus Nitrobium</taxon>
    </lineage>
</organism>
<name>A0A953J731_9BACT</name>
<evidence type="ECO:0000259" key="6">
    <source>
        <dbReference type="PROSITE" id="PS50075"/>
    </source>
</evidence>
<dbReference type="Pfam" id="PF08659">
    <property type="entry name" value="KR"/>
    <property type="match status" value="1"/>
</dbReference>
<keyword evidence="2" id="KW-0597">Phosphoprotein</keyword>
<dbReference type="InterPro" id="IPR032821">
    <property type="entry name" value="PKS_assoc"/>
</dbReference>
<evidence type="ECO:0000256" key="4">
    <source>
        <dbReference type="PROSITE-ProRule" id="PRU01363"/>
    </source>
</evidence>
<dbReference type="InterPro" id="IPR013968">
    <property type="entry name" value="PKS_KR"/>
</dbReference>
<dbReference type="InterPro" id="IPR057326">
    <property type="entry name" value="KR_dom"/>
</dbReference>
<feature type="domain" description="Ketosynthase family 3 (KS3)" evidence="7">
    <location>
        <begin position="617"/>
        <end position="1060"/>
    </location>
</feature>
<dbReference type="InterPro" id="IPR016035">
    <property type="entry name" value="Acyl_Trfase/lysoPLipase"/>
</dbReference>
<keyword evidence="1" id="KW-0596">Phosphopantetheine</keyword>
<dbReference type="InterPro" id="IPR020841">
    <property type="entry name" value="PKS_Beta-ketoAc_synthase_dom"/>
</dbReference>
<dbReference type="InterPro" id="IPR016039">
    <property type="entry name" value="Thiolase-like"/>
</dbReference>
<evidence type="ECO:0000313" key="10">
    <source>
        <dbReference type="Proteomes" id="UP000705867"/>
    </source>
</evidence>
<evidence type="ECO:0000259" key="8">
    <source>
        <dbReference type="PROSITE" id="PS52019"/>
    </source>
</evidence>
<dbReference type="SMART" id="SM00822">
    <property type="entry name" value="PKS_KR"/>
    <property type="match status" value="1"/>
</dbReference>
<dbReference type="SUPFAM" id="SSF53901">
    <property type="entry name" value="Thiolase-like"/>
    <property type="match status" value="1"/>
</dbReference>
<dbReference type="SMART" id="SM00827">
    <property type="entry name" value="PKS_AT"/>
    <property type="match status" value="1"/>
</dbReference>
<evidence type="ECO:0000313" key="9">
    <source>
        <dbReference type="EMBL" id="MBZ0157481.1"/>
    </source>
</evidence>
<dbReference type="Proteomes" id="UP000705867">
    <property type="component" value="Unassembled WGS sequence"/>
</dbReference>
<dbReference type="Gene3D" id="1.10.1200.10">
    <property type="entry name" value="ACP-like"/>
    <property type="match status" value="1"/>
</dbReference>
<dbReference type="InterPro" id="IPR001227">
    <property type="entry name" value="Ac_transferase_dom_sf"/>
</dbReference>
<dbReference type="Pfam" id="PF14765">
    <property type="entry name" value="PS-DH"/>
    <property type="match status" value="1"/>
</dbReference>
<dbReference type="InterPro" id="IPR018201">
    <property type="entry name" value="Ketoacyl_synth_AS"/>
</dbReference>
<dbReference type="Pfam" id="PF21089">
    <property type="entry name" value="PKS_DH_N"/>
    <property type="match status" value="1"/>
</dbReference>
<dbReference type="InterPro" id="IPR049900">
    <property type="entry name" value="PKS_mFAS_DH"/>
</dbReference>
<dbReference type="InterPro" id="IPR013785">
    <property type="entry name" value="Aldolase_TIM"/>
</dbReference>
<dbReference type="Gene3D" id="3.20.20.70">
    <property type="entry name" value="Aldolase class I"/>
    <property type="match status" value="2"/>
</dbReference>
<sequence length="2680" mass="289779">MPELPECVAVVILSGGGPEQVKKFVNAFHRQGREVILEVTSLEQAMFGQEAGADGLLAKGNESAGIVGEKTAFILLQQILSQTSLPVFARGGIGVHTAAACYAAGAAGVVLDTQLLLTRESSLPEDVKKQIGRMDGSEPRLFGENSEVPCRLYMRPGSPHAEDLREKGTASGHTYGQSHAMQAAWRESIRERLSWNDTRNPLWLLGQEVAFAAHLAQKYGTVGAVLQAIRRSVEEHSKTAKIPGILQKDSPLAKSHGTRYPIVQGPMARVSDSPAFASRVAEGGALPFVALAKLRGKEIEAILREVREALGDRPWGVGILGFNKEDLLREQMEALSLFSPPFAIIAGGLPHQVALLESRGIASYVHVPSPALLDMFLQAGAKRFIFEGSECGGHIGPRSSFVLWEVMTERLLETLKSSDTPDHYHILYAGGIHDALSASMVAALSAPLAHKGARIGVQMGTAYLLTAEIVTSGAIVADYQKKVLECSRTSVLEFSPGHAVRCCTTPFAEKFEAKKRDLLEQKAPVKEMSAVLERLLLGKSRIAAKGLARGGEGPSLVPVDGKGQHEEGLYMVGQLAALHDRNLTISALHEEVTTKAAAHLALLPSYEPEPAGRKAHSPDIAIIGMACLFPKAGDLRTYWENILSNTNAITEIPPHRWDWRLYYDEDRNARDKIYSRWGGFLDDLAFDPTLYGMPPKSVESIDPMQLMALEVARRTLIDAGYGDREFDRERTSVIIGASGGTGDVGMQYGLRAELPRFQGDLPDAVAQRLPEWTEDTFAGILPNVISGRIANRLNLGGVNFTTDAACASSLAAIYQAAGELVSGRSNLVISGGVDTVQGPFGYMCFSKTQALSARGRCCTFDAAADGIVIAEGIAMVALKRLEDAERDGDRIYAVIKGVGGSSDGKAKGLTAPLPKGQLLAMRRAYEQSGFGPETVGLFEAHGTGTVVGDTAELESTTLLLREAGGKPHQAAIGSVKTLIGHTKATAGVAGLIKVALALHHHVVPPHYGVHQPNKVLQEPDSPLYLADQAMPWLCDEDRLRRAAVSAFGFGGTNFHVVLEEYRAKHGAPFRPASCQRWPSELLVWCGSDREDLKAHMIRTQQELEKGSPSELSALAFALAGKYRAGEETLAIVATDAGDLAKKIQSALGYLEEGVPLPQGAYHGVRTGHGGKVAVVFPGQGSQYTGMGRELALHFPVCASTLSEADRHLGEHFTRRFGEGVRLRHFIFPRASYSDQDRADATRALTGTDVAQPALGAVEAGFWRLMESFGVKPDMAAGHSYGEFTALFTGGAIDFDTLMVLSEARGRLIVDTVKNARTEPGTMAAVQAPRRDVETAISGIDGVIVANHNAPRQCVLSGSAAAIREASEKMSRAGIRVTEIPVAAAFHSRFVAPAQSALADVIGQAVWRKAEMPVYSNTTGEPHADDVEKVKQVMTDHLVRPVEFLAQIEAMYRDGARVFLELGPKAVLTRLIGSILEGKPHKAIAIDSNGGGITGMLHAFGQLLCAGVALDIVKLFEGRGCCNGISSSPDRMRLPEQDLKHTWLLNGSGARRATEPERHIGVLAEEAGSRSAALPETEKTLPSRPVPDPAGTGKLMTRQHRKEGPYMEGNKQTPGAGDSAVMADYFDMMRQFLAAQERIMLMYMGGASNSRGAGQRPFRPVHFERLPNDAGPGSNQPAFTPKVPLPPESPAGVTAKAAEQGGLSPASAPRETPATVSVHPAIVPAEALPGNRPAERIDRAKMTGIVLGIIEEKTGYPPDMVGLTQNLEADLGIDSIKRVEIVGALLKALPPWYGKVLGTDLGGLNTQPTLDGMLDLLDKIKGEEDVPAPFDQAGMGETACSTSRPFRHIIEPKQEPVDEHALRRLNRGRFIVTQDTRGVAEELSRLLHSHGCTVSMVQHEIVGEENALNQWCLSFEAEGDPVAGIVHLAQVGSEWLPANAAVEAWRGQLQRNEKSLFLLLHHLHLVLRDDAHVLSASALGGYFNRDGRGVSGLSLQGGAVGLLKSLREERPALRVKAVDIDAKQQAGSIARCLMDELELAGGRQEVGYPDGRRTIFVTVAESLSPEEERPDEVRDLVVFATGGGRGVTAELLREVALPGNTLIVTGRSALEENDPENLVPFTTSAALRQHFIGEVRAGRLQLTPAEIQRRVRSVLAARELRQNINEFRQRGATVEYHPVDVTDDTAMRRLLEDTYRKYSGIGAVVHGAGIIEDKLLPDKTSGSWSRVVETKVLGLLLLQKYIRPESLRSFVVLSSVAGRYGNSGQSDYATANELLNRLCCQLRQRWGNTVNVKALCWGPWSPTPFGAGMVTEETEAKFARRGVTLVSPEKGRRLFRDELTHPGDAASEIVCGEGPWEQQEETLGRIERNSPAGAGSVSWPLLNPARVNASNVSPEGERSITVSLGESHAFLNDHRIDRVPVLPAAAALELMSEAASHFEPALRVVEVSNCRLLKGIEIKEHDTGLELVISQPTDIGSGGYEVNSAIQSRNGNGIVRFHYRSVVRFEQKFPEGFKHTPHPYAGKRLSAAKAYDEWLFHGPRFQVIEEIEGMSAEGARALLRTTSPSQWMLHSEPGRTRWVFDPAIVDAAAQMAIVWAREYRNETPLPARFGRIARYVDILPERVFMNFELLTPEEPHLVRANVFFSDAGNNVVMLIEGLECISSPELNRLGGSAGKPAATSV</sequence>
<comment type="caution">
    <text evidence="9">The sequence shown here is derived from an EMBL/GenBank/DDBJ whole genome shotgun (WGS) entry which is preliminary data.</text>
</comment>
<feature type="region of interest" description="N-terminal hotdog fold" evidence="4">
    <location>
        <begin position="2379"/>
        <end position="2501"/>
    </location>
</feature>